<feature type="non-terminal residue" evidence="2">
    <location>
        <position position="181"/>
    </location>
</feature>
<accession>A0AAV5VP97</accession>
<organism evidence="2 3">
    <name type="scientific">Pristionchus fissidentatus</name>
    <dbReference type="NCBI Taxonomy" id="1538716"/>
    <lineage>
        <taxon>Eukaryota</taxon>
        <taxon>Metazoa</taxon>
        <taxon>Ecdysozoa</taxon>
        <taxon>Nematoda</taxon>
        <taxon>Chromadorea</taxon>
        <taxon>Rhabditida</taxon>
        <taxon>Rhabditina</taxon>
        <taxon>Diplogasteromorpha</taxon>
        <taxon>Diplogasteroidea</taxon>
        <taxon>Neodiplogasteridae</taxon>
        <taxon>Pristionchus</taxon>
    </lineage>
</organism>
<dbReference type="GO" id="GO:0004383">
    <property type="term" value="F:guanylate cyclase activity"/>
    <property type="evidence" value="ECO:0007669"/>
    <property type="project" value="TreeGrafter"/>
</dbReference>
<dbReference type="PANTHER" id="PTHR45655:SF1">
    <property type="entry name" value="SOLUBLE GUANYLATE CYCLASE GCY-37"/>
    <property type="match status" value="1"/>
</dbReference>
<dbReference type="InterPro" id="IPR038158">
    <property type="entry name" value="H-NOX_domain_sf"/>
</dbReference>
<dbReference type="SUPFAM" id="SSF111126">
    <property type="entry name" value="Ligand-binding domain in the NO signalling and Golgi transport"/>
    <property type="match status" value="1"/>
</dbReference>
<dbReference type="Pfam" id="PF07700">
    <property type="entry name" value="HNOB"/>
    <property type="match status" value="1"/>
</dbReference>
<dbReference type="Gene3D" id="3.90.1520.10">
    <property type="entry name" value="H-NOX domain"/>
    <property type="match status" value="1"/>
</dbReference>
<dbReference type="InterPro" id="IPR024096">
    <property type="entry name" value="NO_sig/Golgi_transp_ligand-bd"/>
</dbReference>
<protein>
    <recommendedName>
        <fullName evidence="1">Heme NO-binding domain-containing protein</fullName>
    </recommendedName>
</protein>
<dbReference type="Proteomes" id="UP001432322">
    <property type="component" value="Unassembled WGS sequence"/>
</dbReference>
<evidence type="ECO:0000313" key="2">
    <source>
        <dbReference type="EMBL" id="GMT21349.1"/>
    </source>
</evidence>
<keyword evidence="3" id="KW-1185">Reference proteome</keyword>
<feature type="non-terminal residue" evidence="2">
    <location>
        <position position="1"/>
    </location>
</feature>
<evidence type="ECO:0000259" key="1">
    <source>
        <dbReference type="Pfam" id="PF07700"/>
    </source>
</evidence>
<dbReference type="GO" id="GO:0019934">
    <property type="term" value="P:cGMP-mediated signaling"/>
    <property type="evidence" value="ECO:0007669"/>
    <property type="project" value="TreeGrafter"/>
</dbReference>
<dbReference type="AlphaFoldDB" id="A0AAV5VP97"/>
<gene>
    <name evidence="2" type="ORF">PFISCL1PPCAC_12646</name>
</gene>
<dbReference type="GO" id="GO:0008074">
    <property type="term" value="C:guanylate cyclase complex, soluble"/>
    <property type="evidence" value="ECO:0007669"/>
    <property type="project" value="TreeGrafter"/>
</dbReference>
<name>A0AAV5VP97_9BILA</name>
<comment type="caution">
    <text evidence="2">The sequence shown here is derived from an EMBL/GenBank/DDBJ whole genome shotgun (WGS) entry which is preliminary data.</text>
</comment>
<dbReference type="InterPro" id="IPR011644">
    <property type="entry name" value="Heme_NO-bd"/>
</dbReference>
<feature type="domain" description="Heme NO-binding" evidence="1">
    <location>
        <begin position="3"/>
        <end position="152"/>
    </location>
</feature>
<sequence>QIGIIGTVLLKFMEKRFGKDMLDVVLKKAGLTCIEDIDVPKNYSDEETFAAVGICLEVTGWSLHDLMEAFGDFFVVWAVDAGYDKMLQAMANNLHEFLDNLNFMHFFINQCSFHSEMKGPNFKCTQLDDETLHLNYISRRRGLNALVLGLICICTVTEYARDDATDIHTLYRIVLDTEPPH</sequence>
<dbReference type="EMBL" id="BTSY01000004">
    <property type="protein sequence ID" value="GMT21349.1"/>
    <property type="molecule type" value="Genomic_DNA"/>
</dbReference>
<proteinExistence type="predicted"/>
<dbReference type="PANTHER" id="PTHR45655">
    <property type="entry name" value="GUANYLATE CYCLASE SOLUBLE SUBUNIT BETA-2"/>
    <property type="match status" value="1"/>
</dbReference>
<dbReference type="GO" id="GO:0070482">
    <property type="term" value="P:response to oxygen levels"/>
    <property type="evidence" value="ECO:0007669"/>
    <property type="project" value="TreeGrafter"/>
</dbReference>
<dbReference type="GO" id="GO:0020037">
    <property type="term" value="F:heme binding"/>
    <property type="evidence" value="ECO:0007669"/>
    <property type="project" value="InterPro"/>
</dbReference>
<evidence type="ECO:0000313" key="3">
    <source>
        <dbReference type="Proteomes" id="UP001432322"/>
    </source>
</evidence>
<reference evidence="2" key="1">
    <citation type="submission" date="2023-10" db="EMBL/GenBank/DDBJ databases">
        <title>Genome assembly of Pristionchus species.</title>
        <authorList>
            <person name="Yoshida K."/>
            <person name="Sommer R.J."/>
        </authorList>
    </citation>
    <scope>NUCLEOTIDE SEQUENCE</scope>
    <source>
        <strain evidence="2">RS5133</strain>
    </source>
</reference>